<dbReference type="KEGG" id="cfus:CYFUS_002139"/>
<gene>
    <name evidence="6" type="ORF">CYFUS_002139</name>
</gene>
<evidence type="ECO:0000256" key="4">
    <source>
        <dbReference type="SAM" id="MobiDB-lite"/>
    </source>
</evidence>
<organism evidence="6 7">
    <name type="scientific">Cystobacter fuscus</name>
    <dbReference type="NCBI Taxonomy" id="43"/>
    <lineage>
        <taxon>Bacteria</taxon>
        <taxon>Pseudomonadati</taxon>
        <taxon>Myxococcota</taxon>
        <taxon>Myxococcia</taxon>
        <taxon>Myxococcales</taxon>
        <taxon>Cystobacterineae</taxon>
        <taxon>Archangiaceae</taxon>
        <taxon>Cystobacter</taxon>
    </lineage>
</organism>
<sequence length="419" mass="46486">MAERLALFATTARGTEELLADELKELGARRIRQDRGGVRFMASLDEALKVCLWSRIAMRVLYPLGEFEARGADGLYDAVASVPWEEHLTPETTFAVEATLKDSEHSHTGFVALKVKDAVVDRMRDKRGSRPDVDPKNPDVRVVAHLVREKLSLSLDLCGEPLHRRGYRVRPTAAPMKETLAAALLRAAGYTGEEALVDPMCGSGTILIEGGLIARRRAPGIARDFAVEKWPHLGARARELLEDLRADARRHERKVTVPLLGFDKDPEALEAARRNVKAARLSEEIRLEEGDATKLPALPEPPGLLLTNPPYGDRLGSGGQKGMKSFYFKLGDSLRAQKGWRLFVLSGNPAFESAFHVRPSTRRELWNGPIECTLLGYPAFYTRPPMRDPERRSEAPLGAPQQPVDVAPVRPEDEDEEQG</sequence>
<dbReference type="CDD" id="cd02440">
    <property type="entry name" value="AdoMet_MTases"/>
    <property type="match status" value="1"/>
</dbReference>
<dbReference type="Gene3D" id="3.30.2130.30">
    <property type="match status" value="1"/>
</dbReference>
<feature type="region of interest" description="Disordered" evidence="4">
    <location>
        <begin position="385"/>
        <end position="419"/>
    </location>
</feature>
<evidence type="ECO:0000256" key="3">
    <source>
        <dbReference type="PROSITE-ProRule" id="PRU00529"/>
    </source>
</evidence>
<accession>A0A250IYA9</accession>
<dbReference type="Pfam" id="PF22020">
    <property type="entry name" value="RlmL_1st"/>
    <property type="match status" value="1"/>
</dbReference>
<dbReference type="CDD" id="cd11715">
    <property type="entry name" value="THUMP_AdoMetMT"/>
    <property type="match status" value="1"/>
</dbReference>
<dbReference type="InterPro" id="IPR004114">
    <property type="entry name" value="THUMP_dom"/>
</dbReference>
<protein>
    <submittedName>
        <fullName evidence="6">23S rRNA (Guanine-N-2-)-methyltransferase rlmL</fullName>
    </submittedName>
</protein>
<dbReference type="Pfam" id="PF01170">
    <property type="entry name" value="UPF0020"/>
    <property type="match status" value="1"/>
</dbReference>
<dbReference type="InterPro" id="IPR000241">
    <property type="entry name" value="RlmKL-like_Mtase"/>
</dbReference>
<name>A0A250IYA9_9BACT</name>
<evidence type="ECO:0000313" key="7">
    <source>
        <dbReference type="Proteomes" id="UP000217257"/>
    </source>
</evidence>
<keyword evidence="3" id="KW-0694">RNA-binding</keyword>
<keyword evidence="1 6" id="KW-0489">Methyltransferase</keyword>
<keyword evidence="2 6" id="KW-0808">Transferase</keyword>
<dbReference type="InterPro" id="IPR053943">
    <property type="entry name" value="RlmKL-like_Mtase_CS"/>
</dbReference>
<dbReference type="Proteomes" id="UP000217257">
    <property type="component" value="Chromosome"/>
</dbReference>
<evidence type="ECO:0000256" key="2">
    <source>
        <dbReference type="ARBA" id="ARBA00022679"/>
    </source>
</evidence>
<dbReference type="PROSITE" id="PS01261">
    <property type="entry name" value="UPF0020"/>
    <property type="match status" value="1"/>
</dbReference>
<evidence type="ECO:0000259" key="5">
    <source>
        <dbReference type="PROSITE" id="PS51165"/>
    </source>
</evidence>
<dbReference type="GO" id="GO:0008990">
    <property type="term" value="F:rRNA (guanine-N2-)-methyltransferase activity"/>
    <property type="evidence" value="ECO:0007669"/>
    <property type="project" value="TreeGrafter"/>
</dbReference>
<dbReference type="EMBL" id="CP022098">
    <property type="protein sequence ID" value="ATB36724.1"/>
    <property type="molecule type" value="Genomic_DNA"/>
</dbReference>
<dbReference type="AlphaFoldDB" id="A0A250IYA9"/>
<dbReference type="RefSeq" id="WP_095985144.1">
    <property type="nucleotide sequence ID" value="NZ_CP022098.1"/>
</dbReference>
<proteinExistence type="predicted"/>
<feature type="domain" description="THUMP" evidence="5">
    <location>
        <begin position="46"/>
        <end position="157"/>
    </location>
</feature>
<evidence type="ECO:0000313" key="6">
    <source>
        <dbReference type="EMBL" id="ATB36724.1"/>
    </source>
</evidence>
<dbReference type="PANTHER" id="PTHR47313:SF1">
    <property type="entry name" value="RIBOSOMAL RNA LARGE SUBUNIT METHYLTRANSFERASE K_L"/>
    <property type="match status" value="1"/>
</dbReference>
<dbReference type="GO" id="GO:0070043">
    <property type="term" value="F:rRNA (guanine-N7-)-methyltransferase activity"/>
    <property type="evidence" value="ECO:0007669"/>
    <property type="project" value="TreeGrafter"/>
</dbReference>
<dbReference type="PROSITE" id="PS51165">
    <property type="entry name" value="THUMP"/>
    <property type="match status" value="1"/>
</dbReference>
<dbReference type="Pfam" id="PF02926">
    <property type="entry name" value="THUMP"/>
    <property type="match status" value="1"/>
</dbReference>
<dbReference type="PANTHER" id="PTHR47313">
    <property type="entry name" value="RIBOSOMAL RNA LARGE SUBUNIT METHYLTRANSFERASE K/L"/>
    <property type="match status" value="1"/>
</dbReference>
<feature type="compositionally biased region" description="Basic and acidic residues" evidence="4">
    <location>
        <begin position="385"/>
        <end position="394"/>
    </location>
</feature>
<dbReference type="InterPro" id="IPR029063">
    <property type="entry name" value="SAM-dependent_MTases_sf"/>
</dbReference>
<evidence type="ECO:0000256" key="1">
    <source>
        <dbReference type="ARBA" id="ARBA00022603"/>
    </source>
</evidence>
<dbReference type="InterPro" id="IPR054170">
    <property type="entry name" value="RlmL_1st"/>
</dbReference>
<dbReference type="SMART" id="SM00981">
    <property type="entry name" value="THUMP"/>
    <property type="match status" value="1"/>
</dbReference>
<dbReference type="GO" id="GO:0003723">
    <property type="term" value="F:RNA binding"/>
    <property type="evidence" value="ECO:0007669"/>
    <property type="project" value="UniProtKB-UniRule"/>
</dbReference>
<dbReference type="SUPFAM" id="SSF53335">
    <property type="entry name" value="S-adenosyl-L-methionine-dependent methyltransferases"/>
    <property type="match status" value="1"/>
</dbReference>
<dbReference type="Gene3D" id="3.40.50.150">
    <property type="entry name" value="Vaccinia Virus protein VP39"/>
    <property type="match status" value="1"/>
</dbReference>
<reference evidence="6 7" key="1">
    <citation type="submission" date="2017-06" db="EMBL/GenBank/DDBJ databases">
        <title>Sequencing and comparative analysis of myxobacterial genomes.</title>
        <authorList>
            <person name="Rupp O."/>
            <person name="Goesmann A."/>
            <person name="Sogaard-Andersen L."/>
        </authorList>
    </citation>
    <scope>NUCLEOTIDE SEQUENCE [LARGE SCALE GENOMIC DNA]</scope>
    <source>
        <strain evidence="6 7">DSM 52655</strain>
    </source>
</reference>